<dbReference type="Gene3D" id="3.20.20.70">
    <property type="entry name" value="Aldolase class I"/>
    <property type="match status" value="1"/>
</dbReference>
<evidence type="ECO:0000313" key="2">
    <source>
        <dbReference type="EMBL" id="MSE19339.1"/>
    </source>
</evidence>
<accession>A0A7X2SZM5</accession>
<feature type="non-terminal residue" evidence="2">
    <location>
        <position position="108"/>
    </location>
</feature>
<dbReference type="GO" id="GO:0019262">
    <property type="term" value="P:N-acetylneuraminate catabolic process"/>
    <property type="evidence" value="ECO:0007669"/>
    <property type="project" value="TreeGrafter"/>
</dbReference>
<organism evidence="2 3">
    <name type="scientific">Enterobacter agglomerans</name>
    <name type="common">Erwinia herbicola</name>
    <name type="synonym">Pantoea agglomerans</name>
    <dbReference type="NCBI Taxonomy" id="549"/>
    <lineage>
        <taxon>Bacteria</taxon>
        <taxon>Pseudomonadati</taxon>
        <taxon>Pseudomonadota</taxon>
        <taxon>Gammaproteobacteria</taxon>
        <taxon>Enterobacterales</taxon>
        <taxon>Erwiniaceae</taxon>
        <taxon>Pantoea</taxon>
        <taxon>Pantoea agglomerans group</taxon>
    </lineage>
</organism>
<protein>
    <submittedName>
        <fullName evidence="2">Dihydrodipicolinate synthase family protein</fullName>
    </submittedName>
</protein>
<evidence type="ECO:0000313" key="3">
    <source>
        <dbReference type="Proteomes" id="UP000461948"/>
    </source>
</evidence>
<reference evidence="2 3" key="1">
    <citation type="submission" date="2019-11" db="EMBL/GenBank/DDBJ databases">
        <title>Draft Genome Sequence of Plant Growth-Promoting Rhizosphere-Associated Bacteria.</title>
        <authorList>
            <person name="Vasilyev I.Y."/>
            <person name="Radchenko V."/>
            <person name="Ilnitskaya E.V."/>
        </authorList>
    </citation>
    <scope>NUCLEOTIDE SEQUENCE [LARGE SCALE GENOMIC DNA]</scope>
    <source>
        <strain evidence="2 3">VRA_MhP_f</strain>
    </source>
</reference>
<evidence type="ECO:0000256" key="1">
    <source>
        <dbReference type="ARBA" id="ARBA00023239"/>
    </source>
</evidence>
<dbReference type="InterPro" id="IPR013785">
    <property type="entry name" value="Aldolase_TIM"/>
</dbReference>
<dbReference type="GO" id="GO:0005829">
    <property type="term" value="C:cytosol"/>
    <property type="evidence" value="ECO:0007669"/>
    <property type="project" value="TreeGrafter"/>
</dbReference>
<dbReference type="AlphaFoldDB" id="A0A7X2SZM5"/>
<name>A0A7X2SZM5_ENTAG</name>
<dbReference type="Proteomes" id="UP000461948">
    <property type="component" value="Unassembled WGS sequence"/>
</dbReference>
<dbReference type="GO" id="GO:0008747">
    <property type="term" value="F:N-acetylneuraminate lyase activity"/>
    <property type="evidence" value="ECO:0007669"/>
    <property type="project" value="TreeGrafter"/>
</dbReference>
<dbReference type="PANTHER" id="PTHR42849">
    <property type="entry name" value="N-ACETYLNEURAMINATE LYASE"/>
    <property type="match status" value="1"/>
</dbReference>
<dbReference type="InterPro" id="IPR002220">
    <property type="entry name" value="DapA-like"/>
</dbReference>
<gene>
    <name evidence="2" type="ORF">GKC49_30840</name>
</gene>
<comment type="caution">
    <text evidence="2">The sequence shown here is derived from an EMBL/GenBank/DDBJ whole genome shotgun (WGS) entry which is preliminary data.</text>
</comment>
<dbReference type="SUPFAM" id="SSF51569">
    <property type="entry name" value="Aldolase"/>
    <property type="match status" value="1"/>
</dbReference>
<keyword evidence="1" id="KW-0456">Lyase</keyword>
<dbReference type="Pfam" id="PF00701">
    <property type="entry name" value="DHDPS"/>
    <property type="match status" value="1"/>
</dbReference>
<proteinExistence type="predicted"/>
<sequence length="108" mass="11337">TAFPLTPFAAGKPDEAAFLRLLRRLTDAKVDSLGVLGSTGSYAYLTRAQRRRIAGLAVEHAESIPVMICIGAVGTDEVLSLAEDAQQAGAAALLLPPLGYQALNEDEV</sequence>
<dbReference type="EMBL" id="WKLC01002645">
    <property type="protein sequence ID" value="MSE19339.1"/>
    <property type="molecule type" value="Genomic_DNA"/>
</dbReference>
<feature type="non-terminal residue" evidence="2">
    <location>
        <position position="1"/>
    </location>
</feature>
<dbReference type="PANTHER" id="PTHR42849:SF1">
    <property type="entry name" value="N-ACETYLNEURAMINATE LYASE"/>
    <property type="match status" value="1"/>
</dbReference>